<protein>
    <recommendedName>
        <fullName evidence="3">Probable 26S proteasome regulatory subunit p27</fullName>
    </recommendedName>
</protein>
<evidence type="ECO:0000313" key="6">
    <source>
        <dbReference type="Proteomes" id="UP000290900"/>
    </source>
</evidence>
<dbReference type="FunFam" id="2.30.42.10:FF:000107">
    <property type="entry name" value="26S proteasome non-ATPase regulatory subunit 9"/>
    <property type="match status" value="1"/>
</dbReference>
<dbReference type="InterPro" id="IPR035269">
    <property type="entry name" value="PSMD9"/>
</dbReference>
<gene>
    <name evidence="5" type="ORF">BRENAR_LOCUS4267</name>
</gene>
<accession>A0A448YRK7</accession>
<name>A0A448YRK7_BRENA</name>
<dbReference type="PANTHER" id="PTHR12651:SF1">
    <property type="entry name" value="26S PROTEASOME NON-ATPASE REGULATORY SUBUNIT 9"/>
    <property type="match status" value="1"/>
</dbReference>
<dbReference type="GO" id="GO:0005634">
    <property type="term" value="C:nucleus"/>
    <property type="evidence" value="ECO:0007669"/>
    <property type="project" value="TreeGrafter"/>
</dbReference>
<dbReference type="InterPro" id="IPR041489">
    <property type="entry name" value="PDZ_6"/>
</dbReference>
<dbReference type="STRING" id="13370.A0A448YRK7"/>
<dbReference type="Gene3D" id="2.30.42.10">
    <property type="match status" value="1"/>
</dbReference>
<comment type="similarity">
    <text evidence="1">Belongs to the proteasome subunit p27 family.</text>
</comment>
<dbReference type="InterPro" id="IPR001478">
    <property type="entry name" value="PDZ"/>
</dbReference>
<proteinExistence type="inferred from homology"/>
<evidence type="ECO:0000256" key="3">
    <source>
        <dbReference type="ARBA" id="ARBA00068021"/>
    </source>
</evidence>
<organism evidence="5 6">
    <name type="scientific">Brettanomyces naardenensis</name>
    <name type="common">Yeast</name>
    <dbReference type="NCBI Taxonomy" id="13370"/>
    <lineage>
        <taxon>Eukaryota</taxon>
        <taxon>Fungi</taxon>
        <taxon>Dikarya</taxon>
        <taxon>Ascomycota</taxon>
        <taxon>Saccharomycotina</taxon>
        <taxon>Pichiomycetes</taxon>
        <taxon>Pichiales</taxon>
        <taxon>Pichiaceae</taxon>
        <taxon>Brettanomyces</taxon>
    </lineage>
</organism>
<keyword evidence="6" id="KW-1185">Reference proteome</keyword>
<sequence>MSFENAMKDLNMKAVDYDLEVVRAEYDLGQLTGLKKEIESSLVGLFDKLTKELGTDMDAKVVTADGFPRNDLDIVQVRLVRVQIIRLRNDLKEILGLLETKVAERFQEINSGHATGSDKTVDLTQLIPFATVEELAVSGPADEAGLRVGDRILRFGNVDVTNHRSLLNLAPVVRNNVGGKVEIVVQREESEDRLVLELSPSNSWGGRGLLGCKLVEIK</sequence>
<evidence type="ECO:0000256" key="2">
    <source>
        <dbReference type="ARBA" id="ARBA00023186"/>
    </source>
</evidence>
<evidence type="ECO:0000259" key="4">
    <source>
        <dbReference type="SMART" id="SM00228"/>
    </source>
</evidence>
<reference evidence="5 6" key="1">
    <citation type="submission" date="2018-12" db="EMBL/GenBank/DDBJ databases">
        <authorList>
            <person name="Tiukova I."/>
            <person name="Dainat J."/>
        </authorList>
    </citation>
    <scope>NUCLEOTIDE SEQUENCE [LARGE SCALE GENOMIC DNA]</scope>
</reference>
<dbReference type="SUPFAM" id="SSF50156">
    <property type="entry name" value="PDZ domain-like"/>
    <property type="match status" value="1"/>
</dbReference>
<evidence type="ECO:0000256" key="1">
    <source>
        <dbReference type="ARBA" id="ARBA00005256"/>
    </source>
</evidence>
<dbReference type="PANTHER" id="PTHR12651">
    <property type="entry name" value="26S PROTEASOME NON-ATPASE REGULATORY SUBUNIT 9"/>
    <property type="match status" value="1"/>
</dbReference>
<dbReference type="EMBL" id="CAACVR010000045">
    <property type="protein sequence ID" value="VEU23537.1"/>
    <property type="molecule type" value="Genomic_DNA"/>
</dbReference>
<dbReference type="OrthoDB" id="72325at2759"/>
<dbReference type="InParanoid" id="A0A448YRK7"/>
<dbReference type="Proteomes" id="UP000290900">
    <property type="component" value="Unassembled WGS sequence"/>
</dbReference>
<dbReference type="InterPro" id="IPR040815">
    <property type="entry name" value="Nas2_N"/>
</dbReference>
<dbReference type="GO" id="GO:0070682">
    <property type="term" value="P:proteasome regulatory particle assembly"/>
    <property type="evidence" value="ECO:0007669"/>
    <property type="project" value="InterPro"/>
</dbReference>
<dbReference type="Pfam" id="PF17820">
    <property type="entry name" value="PDZ_6"/>
    <property type="match status" value="1"/>
</dbReference>
<keyword evidence="2" id="KW-0143">Chaperone</keyword>
<dbReference type="FunCoup" id="A0A448YRK7">
    <property type="interactions" value="1084"/>
</dbReference>
<dbReference type="AlphaFoldDB" id="A0A448YRK7"/>
<dbReference type="Pfam" id="PF18265">
    <property type="entry name" value="Nas2_N"/>
    <property type="match status" value="1"/>
</dbReference>
<dbReference type="SMART" id="SM00228">
    <property type="entry name" value="PDZ"/>
    <property type="match status" value="1"/>
</dbReference>
<dbReference type="Gene3D" id="6.10.140.1710">
    <property type="match status" value="1"/>
</dbReference>
<dbReference type="InterPro" id="IPR036034">
    <property type="entry name" value="PDZ_sf"/>
</dbReference>
<dbReference type="GO" id="GO:0005737">
    <property type="term" value="C:cytoplasm"/>
    <property type="evidence" value="ECO:0007669"/>
    <property type="project" value="TreeGrafter"/>
</dbReference>
<evidence type="ECO:0000313" key="5">
    <source>
        <dbReference type="EMBL" id="VEU23537.1"/>
    </source>
</evidence>
<feature type="domain" description="PDZ" evidence="4">
    <location>
        <begin position="93"/>
        <end position="189"/>
    </location>
</feature>